<evidence type="ECO:0000259" key="10">
    <source>
        <dbReference type="PROSITE" id="PS50011"/>
    </source>
</evidence>
<dbReference type="SUPFAM" id="SSF56112">
    <property type="entry name" value="Protein kinase-like (PK-like)"/>
    <property type="match status" value="1"/>
</dbReference>
<name>A0A1S3CNH2_CUCME</name>
<evidence type="ECO:0000256" key="5">
    <source>
        <dbReference type="ARBA" id="ARBA00022989"/>
    </source>
</evidence>
<dbReference type="OrthoDB" id="291737at2759"/>
<dbReference type="PANTHER" id="PTHR46084:SF14">
    <property type="entry name" value="PROTEIN KINASE DOMAIN-CONTAINING PROTEIN"/>
    <property type="match status" value="1"/>
</dbReference>
<keyword evidence="12" id="KW-1185">Reference proteome</keyword>
<dbReference type="InterPro" id="IPR013210">
    <property type="entry name" value="LRR_N_plant-typ"/>
</dbReference>
<dbReference type="SMR" id="A0A1S3CNH2"/>
<dbReference type="AlphaFoldDB" id="A0A1S3CNH2"/>
<dbReference type="InterPro" id="IPR000719">
    <property type="entry name" value="Prot_kinase_dom"/>
</dbReference>
<feature type="compositionally biased region" description="Pro residues" evidence="8">
    <location>
        <begin position="241"/>
        <end position="256"/>
    </location>
</feature>
<dbReference type="KEGG" id="cmo:103502925"/>
<proteinExistence type="predicted"/>
<feature type="transmembrane region" description="Helical" evidence="9">
    <location>
        <begin position="330"/>
        <end position="353"/>
    </location>
</feature>
<dbReference type="PANTHER" id="PTHR46084">
    <property type="entry name" value="PROTEIN MALE DISCOVERER 2"/>
    <property type="match status" value="1"/>
</dbReference>
<keyword evidence="2 9" id="KW-0812">Transmembrane</keyword>
<sequence length="685" mass="75695">MNEWWGFRRQRLRWAVVVILLFQSMTLCFSLNNEGLALLRIREAVVRDPFGALANWNDKGGEFDHCSWFGVECSDGKVVILNLRDLCLGGTLAPEMGKFADIKSIILRNNSFHGEIPQEIGDLLELEVLDLGFNNFSGPFPLDLGNNLSLTTLLLDHNEFITSITPEAYELNLLSETLMDEEQLSSIHGKSSCTRETLCWNFGQFQDADYKRRRLGEGGVQSPKRLFFSLPPSSFASSPSPLSPSDPPFSPAPSPSSPSASPTEPPAPLWSLAPGPSLHLSPARPPAVAPTLHSPVHVLTPPHSRGVPPHSSAPSPSLIGRSNKNKSHKVLILTGIVAGSLFLLFATVGILMFRSSKVVTVKPWATGLSGQLQKAFVTGVPKLKRSELEAACEDFSNIIGSFSDITVYKGTLSSGVEIAVTSTAVTSNADWSKTKEEQFRKKIETLSRVNHKNFVSLIGFCEEAQPFTRMMVFEYAPNGTLFEHLHIKEAEHLDWEMRLRIAMGVAYCLDHMHQLDPPVVHRHLCSSSVYLTEDYAAKLSDFSYWSEATAAKLGSATVELLETSPADLESNVYSFGVILLEMITGRLPFSVDDGSLADWASDFLKGEQFLRDIVDPILSAFKEEQLENLSQVIKMCVKPEPKQRPTMSEIALRLKEITALEPAEATPKLSPLWWAELEILSTDTN</sequence>
<evidence type="ECO:0000313" key="11">
    <source>
        <dbReference type="EnsemblPlants" id="MELO3C026836.2.1"/>
    </source>
</evidence>
<keyword evidence="3" id="KW-0732">Signal</keyword>
<dbReference type="InterPro" id="IPR001611">
    <property type="entry name" value="Leu-rich_rpt"/>
</dbReference>
<dbReference type="Gene3D" id="1.10.510.10">
    <property type="entry name" value="Transferase(Phosphotransferase) domain 1"/>
    <property type="match status" value="1"/>
</dbReference>
<dbReference type="Pfam" id="PF07714">
    <property type="entry name" value="PK_Tyr_Ser-Thr"/>
    <property type="match status" value="1"/>
</dbReference>
<dbReference type="Gene3D" id="3.80.10.10">
    <property type="entry name" value="Ribonuclease Inhibitor"/>
    <property type="match status" value="1"/>
</dbReference>
<dbReference type="Gene3D" id="3.30.200.20">
    <property type="entry name" value="Phosphorylase Kinase, domain 1"/>
    <property type="match status" value="1"/>
</dbReference>
<dbReference type="FunFam" id="3.30.200.20:FF:000489">
    <property type="entry name" value="Inactive receptor-like serine/threonine-protein kinase"/>
    <property type="match status" value="1"/>
</dbReference>
<gene>
    <name evidence="13" type="primary">LOC103502925</name>
    <name evidence="11" type="synonym">103502925</name>
</gene>
<dbReference type="Gramene" id="MELO3C026836.2.1">
    <property type="protein sequence ID" value="MELO3C026836.2.1"/>
    <property type="gene ID" value="MELO3C026836.2"/>
</dbReference>
<evidence type="ECO:0000256" key="7">
    <source>
        <dbReference type="ARBA" id="ARBA00046288"/>
    </source>
</evidence>
<reference evidence="13" key="2">
    <citation type="submission" date="2025-04" db="UniProtKB">
        <authorList>
            <consortium name="RefSeq"/>
        </authorList>
    </citation>
    <scope>IDENTIFICATION</scope>
</reference>
<evidence type="ECO:0000256" key="9">
    <source>
        <dbReference type="SAM" id="Phobius"/>
    </source>
</evidence>
<dbReference type="SUPFAM" id="SSF52058">
    <property type="entry name" value="L domain-like"/>
    <property type="match status" value="1"/>
</dbReference>
<keyword evidence="4" id="KW-0677">Repeat</keyword>
<evidence type="ECO:0000256" key="1">
    <source>
        <dbReference type="ARBA" id="ARBA00022614"/>
    </source>
</evidence>
<accession>A0A1S3CNH2</accession>
<organism evidence="12 13">
    <name type="scientific">Cucumis melo</name>
    <name type="common">Muskmelon</name>
    <dbReference type="NCBI Taxonomy" id="3656"/>
    <lineage>
        <taxon>Eukaryota</taxon>
        <taxon>Viridiplantae</taxon>
        <taxon>Streptophyta</taxon>
        <taxon>Embryophyta</taxon>
        <taxon>Tracheophyta</taxon>
        <taxon>Spermatophyta</taxon>
        <taxon>Magnoliopsida</taxon>
        <taxon>eudicotyledons</taxon>
        <taxon>Gunneridae</taxon>
        <taxon>Pentapetalae</taxon>
        <taxon>rosids</taxon>
        <taxon>fabids</taxon>
        <taxon>Cucurbitales</taxon>
        <taxon>Cucurbitaceae</taxon>
        <taxon>Benincaseae</taxon>
        <taxon>Cucumis</taxon>
    </lineage>
</organism>
<dbReference type="EnsemblPlants" id="MELO3C026836.2.1">
    <property type="protein sequence ID" value="MELO3C026836.2.1"/>
    <property type="gene ID" value="MELO3C026836.2"/>
</dbReference>
<comment type="subcellular location">
    <subcellularLocation>
        <location evidence="7">Endomembrane system</location>
        <topology evidence="7">Single-pass type I membrane protein</topology>
    </subcellularLocation>
</comment>
<feature type="region of interest" description="Disordered" evidence="8">
    <location>
        <begin position="237"/>
        <end position="321"/>
    </location>
</feature>
<dbReference type="InParanoid" id="A0A1S3CNH2"/>
<evidence type="ECO:0000256" key="3">
    <source>
        <dbReference type="ARBA" id="ARBA00022729"/>
    </source>
</evidence>
<dbReference type="PROSITE" id="PS50011">
    <property type="entry name" value="PROTEIN_KINASE_DOM"/>
    <property type="match status" value="1"/>
</dbReference>
<dbReference type="GO" id="GO:0005524">
    <property type="term" value="F:ATP binding"/>
    <property type="evidence" value="ECO:0007669"/>
    <property type="project" value="InterPro"/>
</dbReference>
<keyword evidence="1" id="KW-0433">Leucine-rich repeat</keyword>
<dbReference type="FunFam" id="3.80.10.10:FF:000129">
    <property type="entry name" value="Leucine-rich repeat receptor-like kinase"/>
    <property type="match status" value="1"/>
</dbReference>
<evidence type="ECO:0000313" key="12">
    <source>
        <dbReference type="Proteomes" id="UP001652600"/>
    </source>
</evidence>
<dbReference type="Pfam" id="PF00560">
    <property type="entry name" value="LRR_1"/>
    <property type="match status" value="1"/>
</dbReference>
<evidence type="ECO:0000256" key="6">
    <source>
        <dbReference type="ARBA" id="ARBA00023136"/>
    </source>
</evidence>
<dbReference type="Pfam" id="PF08263">
    <property type="entry name" value="LRRNT_2"/>
    <property type="match status" value="1"/>
</dbReference>
<dbReference type="GeneID" id="103502925"/>
<evidence type="ECO:0000256" key="2">
    <source>
        <dbReference type="ARBA" id="ARBA00022692"/>
    </source>
</evidence>
<evidence type="ECO:0000256" key="8">
    <source>
        <dbReference type="SAM" id="MobiDB-lite"/>
    </source>
</evidence>
<feature type="transmembrane region" description="Helical" evidence="9">
    <location>
        <begin position="12"/>
        <end position="32"/>
    </location>
</feature>
<dbReference type="InterPro" id="IPR032675">
    <property type="entry name" value="LRR_dom_sf"/>
</dbReference>
<dbReference type="InterPro" id="IPR001245">
    <property type="entry name" value="Ser-Thr/Tyr_kinase_cat_dom"/>
</dbReference>
<evidence type="ECO:0000313" key="13">
    <source>
        <dbReference type="RefSeq" id="XP_008465269.1"/>
    </source>
</evidence>
<dbReference type="GO" id="GO:0012505">
    <property type="term" value="C:endomembrane system"/>
    <property type="evidence" value="ECO:0007669"/>
    <property type="project" value="UniProtKB-SubCell"/>
</dbReference>
<feature type="domain" description="Protein kinase" evidence="10">
    <location>
        <begin position="393"/>
        <end position="660"/>
    </location>
</feature>
<keyword evidence="5 9" id="KW-1133">Transmembrane helix</keyword>
<evidence type="ECO:0000256" key="4">
    <source>
        <dbReference type="ARBA" id="ARBA00022737"/>
    </source>
</evidence>
<keyword evidence="6 9" id="KW-0472">Membrane</keyword>
<dbReference type="eggNOG" id="ENOG502QQVC">
    <property type="taxonomic scope" value="Eukaryota"/>
</dbReference>
<protein>
    <submittedName>
        <fullName evidence="13">Inactive receptor-like serine/threonine-protein kinase At2g40270</fullName>
    </submittedName>
</protein>
<dbReference type="RefSeq" id="XP_008465269.1">
    <property type="nucleotide sequence ID" value="XM_008467047.2"/>
</dbReference>
<dbReference type="Proteomes" id="UP001652600">
    <property type="component" value="Chromosome 11"/>
</dbReference>
<dbReference type="InterPro" id="IPR011009">
    <property type="entry name" value="Kinase-like_dom_sf"/>
</dbReference>
<reference evidence="11" key="1">
    <citation type="submission" date="2023-03" db="UniProtKB">
        <authorList>
            <consortium name="EnsemblPlants"/>
        </authorList>
    </citation>
    <scope>IDENTIFICATION</scope>
</reference>
<dbReference type="GO" id="GO:0004672">
    <property type="term" value="F:protein kinase activity"/>
    <property type="evidence" value="ECO:0007669"/>
    <property type="project" value="InterPro"/>
</dbReference>